<sequence length="284" mass="31148">MGVSLGEDAARDGLTADVLKALADERRLAVLRMLSQADELCACRLLERLDISQPTLSHHMALLVSAGLVSAERRGRWTHYRLRRERVAQLASALGGLCGAGTAGPDETEPAAARKTLYLVGGPMGVGKSTVCRELNRMLPRSVLLDGDWCWRADPFQVTPETKALVLDNVCHLLGNFLRCDAYENVVFGWVMHERAIVEEILARLPIAECGAQVRWVSLVASEEELRGRSGRDVDAGLREPSVMKRALAYLPLYRELGSELVDTTGRSPREVAELVANVGHKGR</sequence>
<name>A0A921KL35_9ACTN</name>
<reference evidence="5" key="2">
    <citation type="submission" date="2021-09" db="EMBL/GenBank/DDBJ databases">
        <authorList>
            <person name="Gilroy R."/>
        </authorList>
    </citation>
    <scope>NUCLEOTIDE SEQUENCE</scope>
    <source>
        <strain evidence="5">CHK124-7917</strain>
    </source>
</reference>
<protein>
    <submittedName>
        <fullName evidence="5">Metalloregulator ArsR/SmtB family transcription factor</fullName>
    </submittedName>
</protein>
<reference evidence="5" key="1">
    <citation type="journal article" date="2021" name="PeerJ">
        <title>Extensive microbial diversity within the chicken gut microbiome revealed by metagenomics and culture.</title>
        <authorList>
            <person name="Gilroy R."/>
            <person name="Ravi A."/>
            <person name="Getino M."/>
            <person name="Pursley I."/>
            <person name="Horton D.L."/>
            <person name="Alikhan N.F."/>
            <person name="Baker D."/>
            <person name="Gharbi K."/>
            <person name="Hall N."/>
            <person name="Watson M."/>
            <person name="Adriaenssens E.M."/>
            <person name="Foster-Nyarko E."/>
            <person name="Jarju S."/>
            <person name="Secka A."/>
            <person name="Antonio M."/>
            <person name="Oren A."/>
            <person name="Chaudhuri R.R."/>
            <person name="La Ragione R."/>
            <person name="Hildebrand F."/>
            <person name="Pallen M.J."/>
        </authorList>
    </citation>
    <scope>NUCLEOTIDE SEQUENCE</scope>
    <source>
        <strain evidence="5">CHK124-7917</strain>
    </source>
</reference>
<dbReference type="InterPro" id="IPR001845">
    <property type="entry name" value="HTH_ArsR_DNA-bd_dom"/>
</dbReference>
<dbReference type="PRINTS" id="PR00778">
    <property type="entry name" value="HTHARSR"/>
</dbReference>
<dbReference type="PROSITE" id="PS50987">
    <property type="entry name" value="HTH_ARSR_2"/>
    <property type="match status" value="1"/>
</dbReference>
<dbReference type="GO" id="GO:0003677">
    <property type="term" value="F:DNA binding"/>
    <property type="evidence" value="ECO:0007669"/>
    <property type="project" value="UniProtKB-KW"/>
</dbReference>
<dbReference type="RefSeq" id="WP_273446108.1">
    <property type="nucleotide sequence ID" value="NZ_CALUGK010000002.1"/>
</dbReference>
<evidence type="ECO:0000259" key="4">
    <source>
        <dbReference type="PROSITE" id="PS50987"/>
    </source>
</evidence>
<evidence type="ECO:0000256" key="1">
    <source>
        <dbReference type="ARBA" id="ARBA00023015"/>
    </source>
</evidence>
<dbReference type="GO" id="GO:0003700">
    <property type="term" value="F:DNA-binding transcription factor activity"/>
    <property type="evidence" value="ECO:0007669"/>
    <property type="project" value="InterPro"/>
</dbReference>
<dbReference type="PANTHER" id="PTHR33154">
    <property type="entry name" value="TRANSCRIPTIONAL REGULATOR, ARSR FAMILY"/>
    <property type="match status" value="1"/>
</dbReference>
<proteinExistence type="predicted"/>
<evidence type="ECO:0000256" key="3">
    <source>
        <dbReference type="ARBA" id="ARBA00023163"/>
    </source>
</evidence>
<dbReference type="PANTHER" id="PTHR33154:SF33">
    <property type="entry name" value="TRANSCRIPTIONAL REPRESSOR SDPR"/>
    <property type="match status" value="1"/>
</dbReference>
<organism evidence="5 6">
    <name type="scientific">Thermophilibacter provencensis</name>
    <dbReference type="NCBI Taxonomy" id="1852386"/>
    <lineage>
        <taxon>Bacteria</taxon>
        <taxon>Bacillati</taxon>
        <taxon>Actinomycetota</taxon>
        <taxon>Coriobacteriia</taxon>
        <taxon>Coriobacteriales</taxon>
        <taxon>Atopobiaceae</taxon>
        <taxon>Thermophilibacter</taxon>
    </lineage>
</organism>
<dbReference type="Proteomes" id="UP000697330">
    <property type="component" value="Unassembled WGS sequence"/>
</dbReference>
<dbReference type="InterPro" id="IPR051081">
    <property type="entry name" value="HTH_MetalResp_TranReg"/>
</dbReference>
<dbReference type="SUPFAM" id="SSF46785">
    <property type="entry name" value="Winged helix' DNA-binding domain"/>
    <property type="match status" value="1"/>
</dbReference>
<feature type="domain" description="HTH arsR-type" evidence="4">
    <location>
        <begin position="7"/>
        <end position="102"/>
    </location>
</feature>
<dbReference type="Gene3D" id="1.10.10.10">
    <property type="entry name" value="Winged helix-like DNA-binding domain superfamily/Winged helix DNA-binding domain"/>
    <property type="match status" value="1"/>
</dbReference>
<comment type="caution">
    <text evidence="5">The sequence shown here is derived from an EMBL/GenBank/DDBJ whole genome shotgun (WGS) entry which is preliminary data.</text>
</comment>
<dbReference type="InterPro" id="IPR036388">
    <property type="entry name" value="WH-like_DNA-bd_sf"/>
</dbReference>
<keyword evidence="1" id="KW-0805">Transcription regulation</keyword>
<dbReference type="CDD" id="cd00090">
    <property type="entry name" value="HTH_ARSR"/>
    <property type="match status" value="1"/>
</dbReference>
<keyword evidence="2" id="KW-0238">DNA-binding</keyword>
<evidence type="ECO:0000313" key="6">
    <source>
        <dbReference type="Proteomes" id="UP000697330"/>
    </source>
</evidence>
<dbReference type="NCBIfam" id="NF033788">
    <property type="entry name" value="HTH_metalloreg"/>
    <property type="match status" value="1"/>
</dbReference>
<dbReference type="AlphaFoldDB" id="A0A921KL35"/>
<dbReference type="InterPro" id="IPR011991">
    <property type="entry name" value="ArsR-like_HTH"/>
</dbReference>
<dbReference type="InterPro" id="IPR036390">
    <property type="entry name" value="WH_DNA-bd_sf"/>
</dbReference>
<dbReference type="SUPFAM" id="SSF52540">
    <property type="entry name" value="P-loop containing nucleoside triphosphate hydrolases"/>
    <property type="match status" value="1"/>
</dbReference>
<gene>
    <name evidence="5" type="ORF">K8U72_05850</name>
</gene>
<evidence type="ECO:0000256" key="2">
    <source>
        <dbReference type="ARBA" id="ARBA00023125"/>
    </source>
</evidence>
<dbReference type="EMBL" id="DYWQ01000090">
    <property type="protein sequence ID" value="HJF45292.1"/>
    <property type="molecule type" value="Genomic_DNA"/>
</dbReference>
<dbReference type="Pfam" id="PF01022">
    <property type="entry name" value="HTH_5"/>
    <property type="match status" value="1"/>
</dbReference>
<dbReference type="InterPro" id="IPR027417">
    <property type="entry name" value="P-loop_NTPase"/>
</dbReference>
<dbReference type="Gene3D" id="3.40.50.300">
    <property type="entry name" value="P-loop containing nucleotide triphosphate hydrolases"/>
    <property type="match status" value="1"/>
</dbReference>
<keyword evidence="3" id="KW-0804">Transcription</keyword>
<accession>A0A921KL35</accession>
<dbReference type="Pfam" id="PF13238">
    <property type="entry name" value="AAA_18"/>
    <property type="match status" value="1"/>
</dbReference>
<evidence type="ECO:0000313" key="5">
    <source>
        <dbReference type="EMBL" id="HJF45292.1"/>
    </source>
</evidence>
<dbReference type="SMART" id="SM00418">
    <property type="entry name" value="HTH_ARSR"/>
    <property type="match status" value="1"/>
</dbReference>